<dbReference type="PANTHER" id="PTHR32114:SF2">
    <property type="entry name" value="ABC TRANSPORTER ABCH.3"/>
    <property type="match status" value="1"/>
</dbReference>
<accession>A0A2V3PKT7</accession>
<evidence type="ECO:0000313" key="4">
    <source>
        <dbReference type="Proteomes" id="UP000247973"/>
    </source>
</evidence>
<dbReference type="Proteomes" id="UP000247973">
    <property type="component" value="Unassembled WGS sequence"/>
</dbReference>
<keyword evidence="4" id="KW-1185">Reference proteome</keyword>
<dbReference type="Pfam" id="PF13476">
    <property type="entry name" value="AAA_23"/>
    <property type="match status" value="1"/>
</dbReference>
<dbReference type="RefSeq" id="WP_110311910.1">
    <property type="nucleotide sequence ID" value="NZ_QICL01000026.1"/>
</dbReference>
<reference evidence="3 4" key="1">
    <citation type="submission" date="2018-03" db="EMBL/GenBank/DDBJ databases">
        <title>Genomic Encyclopedia of Archaeal and Bacterial Type Strains, Phase II (KMG-II): from individual species to whole genera.</title>
        <authorList>
            <person name="Goeker M."/>
        </authorList>
    </citation>
    <scope>NUCLEOTIDE SEQUENCE [LARGE SCALE GENOMIC DNA]</scope>
    <source>
        <strain evidence="3 4">DSM 100214</strain>
    </source>
</reference>
<evidence type="ECO:0000259" key="2">
    <source>
        <dbReference type="Pfam" id="PF13476"/>
    </source>
</evidence>
<feature type="coiled-coil region" evidence="1">
    <location>
        <begin position="201"/>
        <end position="312"/>
    </location>
</feature>
<keyword evidence="1" id="KW-0175">Coiled coil</keyword>
<proteinExistence type="predicted"/>
<dbReference type="NCBIfam" id="TIGR03185">
    <property type="entry name" value="DNA_S_dndD"/>
    <property type="match status" value="1"/>
</dbReference>
<organism evidence="3 4">
    <name type="scientific">Dysgonomonas alginatilytica</name>
    <dbReference type="NCBI Taxonomy" id="1605892"/>
    <lineage>
        <taxon>Bacteria</taxon>
        <taxon>Pseudomonadati</taxon>
        <taxon>Bacteroidota</taxon>
        <taxon>Bacteroidia</taxon>
        <taxon>Bacteroidales</taxon>
        <taxon>Dysgonomonadaceae</taxon>
        <taxon>Dysgonomonas</taxon>
    </lineage>
</organism>
<dbReference type="InterPro" id="IPR017599">
    <property type="entry name" value="DNA_S_DndD"/>
</dbReference>
<dbReference type="SUPFAM" id="SSF52540">
    <property type="entry name" value="P-loop containing nucleoside triphosphate hydrolases"/>
    <property type="match status" value="1"/>
</dbReference>
<dbReference type="Gene3D" id="3.40.50.300">
    <property type="entry name" value="P-loop containing nucleotide triphosphate hydrolases"/>
    <property type="match status" value="2"/>
</dbReference>
<gene>
    <name evidence="3" type="ORF">CLV62_12636</name>
</gene>
<dbReference type="InterPro" id="IPR027417">
    <property type="entry name" value="P-loop_NTPase"/>
</dbReference>
<feature type="coiled-coil region" evidence="1">
    <location>
        <begin position="435"/>
        <end position="516"/>
    </location>
</feature>
<comment type="caution">
    <text evidence="3">The sequence shown here is derived from an EMBL/GenBank/DDBJ whole genome shotgun (WGS) entry which is preliminary data.</text>
</comment>
<dbReference type="InterPro" id="IPR038729">
    <property type="entry name" value="Rad50/SbcC_AAA"/>
</dbReference>
<evidence type="ECO:0000313" key="3">
    <source>
        <dbReference type="EMBL" id="PXV61102.1"/>
    </source>
</evidence>
<evidence type="ECO:0000256" key="1">
    <source>
        <dbReference type="SAM" id="Coils"/>
    </source>
</evidence>
<dbReference type="PANTHER" id="PTHR32114">
    <property type="entry name" value="ABC TRANSPORTER ABCH.3"/>
    <property type="match status" value="1"/>
</dbReference>
<dbReference type="GO" id="GO:0006302">
    <property type="term" value="P:double-strand break repair"/>
    <property type="evidence" value="ECO:0007669"/>
    <property type="project" value="InterPro"/>
</dbReference>
<sequence length="707" mass="82076">MLIKKIELTNFRIYEGKNTIDLLPDGDKNIIIISGRNGYGKTTFLMSLVWCLYGSHMDKVDELYKKEIEDKGGYGKYIGNSLNRLAKVQGKTKFSVSTTFSNVKIPDITCSEVTIKRSYDTATNTSDVLEILIDGYPNELIATLGDDKNTGEEIFIRDFILPIEVAKFFFFDAEKIVSLAEINSLEQRKNLSIAYSEVLGIQKYEDLRQNLERIQDDYRRESAKPKEKEEFINLIAKIDSIAVKLEDLEEQEKNLEAEKVEKKHESGIIQEKLIREGNLLTIEQLEELRSNRTILDERLKELQNELKGLYDLIPFSLAGNLLSDVATQLDNEIKFKRDKIRLDGVEEKVNSIFSDLERAKSTTKIIFDNIEIKKFYESQFEILIKKHFYSEVNEIPQNFTLLHDFSESDTRSFNELIHTLQVSFKESFEKINAEHSKAKLELYAIEKRIREAEKKSENEYIHSLRIKKDELDKDIKKIEQDIKSISEQKGELSGENKAAKQKKELLSQKIDVSKQNKQVDDEAKSLISSIKRFLIRFKEEKKLSLEKKMMERLQTLLHKKEFVKKVLVDINISGDDVDINLYDYRDEKIDKGIMSMGERQMYASALLSALVDESEIDFPVFIDSPMQKFDETHSENIITHFYPNVSNQVIIFPLLNKELTEKEYELLLNKVNKAYLIENNSPDNSSFIDVVNPALLFKKYNEIHNVN</sequence>
<feature type="domain" description="Rad50/SbcC-type AAA" evidence="2">
    <location>
        <begin position="5"/>
        <end position="307"/>
    </location>
</feature>
<name>A0A2V3PKT7_9BACT</name>
<dbReference type="GO" id="GO:0016887">
    <property type="term" value="F:ATP hydrolysis activity"/>
    <property type="evidence" value="ECO:0007669"/>
    <property type="project" value="InterPro"/>
</dbReference>
<dbReference type="EMBL" id="QICL01000026">
    <property type="protein sequence ID" value="PXV61102.1"/>
    <property type="molecule type" value="Genomic_DNA"/>
</dbReference>
<dbReference type="OrthoDB" id="9795626at2"/>
<dbReference type="AlphaFoldDB" id="A0A2V3PKT7"/>
<protein>
    <submittedName>
        <fullName evidence="3">DNA sulfur modification protein DndD</fullName>
    </submittedName>
</protein>